<evidence type="ECO:0000256" key="1">
    <source>
        <dbReference type="ARBA" id="ARBA00010364"/>
    </source>
</evidence>
<name>A0A1G2U2R3_9BACT</name>
<dbReference type="Gene3D" id="3.30.1200.10">
    <property type="entry name" value="YggU-like"/>
    <property type="match status" value="1"/>
</dbReference>
<dbReference type="PANTHER" id="PTHR13420">
    <property type="entry name" value="UPF0235 PROTEIN C15ORF40"/>
    <property type="match status" value="1"/>
</dbReference>
<dbReference type="EMBL" id="MHWE01000013">
    <property type="protein sequence ID" value="OHB03817.1"/>
    <property type="molecule type" value="Genomic_DNA"/>
</dbReference>
<dbReference type="Pfam" id="PF02594">
    <property type="entry name" value="DUF167"/>
    <property type="match status" value="1"/>
</dbReference>
<dbReference type="SUPFAM" id="SSF69786">
    <property type="entry name" value="YggU-like"/>
    <property type="match status" value="1"/>
</dbReference>
<organism evidence="2 3">
    <name type="scientific">Candidatus Zambryskibacteria bacterium RIFCSPLOWO2_01_FULL_45_21</name>
    <dbReference type="NCBI Taxonomy" id="1802761"/>
    <lineage>
        <taxon>Bacteria</taxon>
        <taxon>Candidatus Zambryskiibacteriota</taxon>
    </lineage>
</organism>
<reference evidence="2 3" key="1">
    <citation type="journal article" date="2016" name="Nat. Commun.">
        <title>Thousands of microbial genomes shed light on interconnected biogeochemical processes in an aquifer system.</title>
        <authorList>
            <person name="Anantharaman K."/>
            <person name="Brown C.T."/>
            <person name="Hug L.A."/>
            <person name="Sharon I."/>
            <person name="Castelle C.J."/>
            <person name="Probst A.J."/>
            <person name="Thomas B.C."/>
            <person name="Singh A."/>
            <person name="Wilkins M.J."/>
            <person name="Karaoz U."/>
            <person name="Brodie E.L."/>
            <person name="Williams K.H."/>
            <person name="Hubbard S.S."/>
            <person name="Banfield J.F."/>
        </authorList>
    </citation>
    <scope>NUCLEOTIDE SEQUENCE [LARGE SCALE GENOMIC DNA]</scope>
</reference>
<dbReference type="NCBIfam" id="TIGR00251">
    <property type="entry name" value="DUF167 family protein"/>
    <property type="match status" value="1"/>
</dbReference>
<dbReference type="AlphaFoldDB" id="A0A1G2U2R3"/>
<dbReference type="GO" id="GO:0005737">
    <property type="term" value="C:cytoplasm"/>
    <property type="evidence" value="ECO:0007669"/>
    <property type="project" value="TreeGrafter"/>
</dbReference>
<comment type="similarity">
    <text evidence="1">Belongs to the UPF0235 family.</text>
</comment>
<proteinExistence type="inferred from homology"/>
<accession>A0A1G2U2R3</accession>
<dbReference type="InterPro" id="IPR036591">
    <property type="entry name" value="YggU-like_sf"/>
</dbReference>
<evidence type="ECO:0000313" key="3">
    <source>
        <dbReference type="Proteomes" id="UP000176800"/>
    </source>
</evidence>
<evidence type="ECO:0000313" key="2">
    <source>
        <dbReference type="EMBL" id="OHB03817.1"/>
    </source>
</evidence>
<protein>
    <submittedName>
        <fullName evidence="2">Uncharacterized protein</fullName>
    </submittedName>
</protein>
<dbReference type="PANTHER" id="PTHR13420:SF7">
    <property type="entry name" value="UPF0235 PROTEIN C15ORF40"/>
    <property type="match status" value="1"/>
</dbReference>
<dbReference type="InterPro" id="IPR003746">
    <property type="entry name" value="DUF167"/>
</dbReference>
<comment type="caution">
    <text evidence="2">The sequence shown here is derived from an EMBL/GenBank/DDBJ whole genome shotgun (WGS) entry which is preliminary data.</text>
</comment>
<sequence length="74" mass="8215">MKIFVTVKTGSRQDEVEKIGLSDFKVKVREQAEKGKANKAVCRLLAEHFGVAQSQVEVVSGFTSAKKIIQIYES</sequence>
<dbReference type="Proteomes" id="UP000176800">
    <property type="component" value="Unassembled WGS sequence"/>
</dbReference>
<dbReference type="SMART" id="SM01152">
    <property type="entry name" value="DUF167"/>
    <property type="match status" value="1"/>
</dbReference>
<gene>
    <name evidence="2" type="ORF">A3B14_03950</name>
</gene>